<dbReference type="InterPro" id="IPR005158">
    <property type="entry name" value="BTAD"/>
</dbReference>
<dbReference type="PROSITE" id="PS50005">
    <property type="entry name" value="TPR"/>
    <property type="match status" value="1"/>
</dbReference>
<dbReference type="InterPro" id="IPR051677">
    <property type="entry name" value="AfsR-DnrI-RedD_regulator"/>
</dbReference>
<dbReference type="SUPFAM" id="SSF48452">
    <property type="entry name" value="TPR-like"/>
    <property type="match status" value="1"/>
</dbReference>
<organism evidence="4 5">
    <name type="scientific">Spongiactinospora gelatinilytica</name>
    <dbReference type="NCBI Taxonomy" id="2666298"/>
    <lineage>
        <taxon>Bacteria</taxon>
        <taxon>Bacillati</taxon>
        <taxon>Actinomycetota</taxon>
        <taxon>Actinomycetes</taxon>
        <taxon>Streptosporangiales</taxon>
        <taxon>Streptosporangiaceae</taxon>
        <taxon>Spongiactinospora</taxon>
    </lineage>
</organism>
<evidence type="ECO:0000313" key="5">
    <source>
        <dbReference type="Proteomes" id="UP000248544"/>
    </source>
</evidence>
<dbReference type="SMART" id="SM01043">
    <property type="entry name" value="BTAD"/>
    <property type="match status" value="1"/>
</dbReference>
<gene>
    <name evidence="4" type="ORF">C1I98_37405</name>
</gene>
<dbReference type="AlphaFoldDB" id="A0A2W2G1C6"/>
<dbReference type="Pfam" id="PF03704">
    <property type="entry name" value="BTAD"/>
    <property type="match status" value="1"/>
</dbReference>
<dbReference type="Gene3D" id="1.10.10.10">
    <property type="entry name" value="Winged helix-like DNA-binding domain superfamily/Winged helix DNA-binding domain"/>
    <property type="match status" value="1"/>
</dbReference>
<keyword evidence="5" id="KW-1185">Reference proteome</keyword>
<sequence>PYLDTLMGMAAAFGAGAVIAGHSTSGTTCTINPDHTVAEADGDLAEQLRDATVFHLRPDAAQTALHTLATAHGLPQQPPSSSSEQPADIPPPPPAAGSPLVRFALVGPPVIEVNGTTVDLSGRAKALELFTLLAVHPAGLTREQICDHLWPELEETLAGYRFHAALKDLRAALRTPAGPDGKAATFIERHSTTYRISARHIDVDLWALHRALTGARAATSEEARTQALETVAGLCRGPLAHGLHYDWLDQGHRWPLTIATVKALLQLGALHEHTGRNECALEAYDQACTLDPDTETAARYAVRLLHTLGRTDEARLRARHLKTRLDALGLECSLETRELLSQLNMAARPL</sequence>
<protein>
    <recommendedName>
        <fullName evidence="3">Bacterial transcriptional activator domain-containing protein</fullName>
    </recommendedName>
</protein>
<dbReference type="RefSeq" id="WP_233508523.1">
    <property type="nucleotide sequence ID" value="NZ_POUA01000597.1"/>
</dbReference>
<dbReference type="InterPro" id="IPR019734">
    <property type="entry name" value="TPR_rpt"/>
</dbReference>
<feature type="region of interest" description="Disordered" evidence="2">
    <location>
        <begin position="72"/>
        <end position="96"/>
    </location>
</feature>
<dbReference type="EMBL" id="POUA01000597">
    <property type="protein sequence ID" value="PZG20684.1"/>
    <property type="molecule type" value="Genomic_DNA"/>
</dbReference>
<name>A0A2W2G1C6_9ACTN</name>
<feature type="domain" description="Bacterial transcriptional activator" evidence="3">
    <location>
        <begin position="203"/>
        <end position="344"/>
    </location>
</feature>
<reference evidence="4 5" key="1">
    <citation type="submission" date="2018-01" db="EMBL/GenBank/DDBJ databases">
        <title>Draft genome sequence of Sphaerisporangium sp. 7K107.</title>
        <authorList>
            <person name="Sahin N."/>
            <person name="Saygin H."/>
            <person name="Ay H."/>
        </authorList>
    </citation>
    <scope>NUCLEOTIDE SEQUENCE [LARGE SCALE GENOMIC DNA]</scope>
    <source>
        <strain evidence="4 5">7K107</strain>
    </source>
</reference>
<dbReference type="PANTHER" id="PTHR35807">
    <property type="entry name" value="TRANSCRIPTIONAL REGULATOR REDD-RELATED"/>
    <property type="match status" value="1"/>
</dbReference>
<proteinExistence type="predicted"/>
<keyword evidence="1" id="KW-0802">TPR repeat</keyword>
<evidence type="ECO:0000256" key="2">
    <source>
        <dbReference type="SAM" id="MobiDB-lite"/>
    </source>
</evidence>
<evidence type="ECO:0000259" key="3">
    <source>
        <dbReference type="SMART" id="SM01043"/>
    </source>
</evidence>
<accession>A0A2W2G1C6</accession>
<dbReference type="Gene3D" id="1.25.40.10">
    <property type="entry name" value="Tetratricopeptide repeat domain"/>
    <property type="match status" value="1"/>
</dbReference>
<feature type="repeat" description="TPR" evidence="1">
    <location>
        <begin position="261"/>
        <end position="294"/>
    </location>
</feature>
<comment type="caution">
    <text evidence="4">The sequence shown here is derived from an EMBL/GenBank/DDBJ whole genome shotgun (WGS) entry which is preliminary data.</text>
</comment>
<dbReference type="InterPro" id="IPR036388">
    <property type="entry name" value="WH-like_DNA-bd_sf"/>
</dbReference>
<dbReference type="Proteomes" id="UP000248544">
    <property type="component" value="Unassembled WGS sequence"/>
</dbReference>
<evidence type="ECO:0000313" key="4">
    <source>
        <dbReference type="EMBL" id="PZG20684.1"/>
    </source>
</evidence>
<feature type="non-terminal residue" evidence="4">
    <location>
        <position position="1"/>
    </location>
</feature>
<evidence type="ECO:0000256" key="1">
    <source>
        <dbReference type="PROSITE-ProRule" id="PRU00339"/>
    </source>
</evidence>
<dbReference type="InterPro" id="IPR011990">
    <property type="entry name" value="TPR-like_helical_dom_sf"/>
</dbReference>